<dbReference type="RefSeq" id="WP_188835433.1">
    <property type="nucleotide sequence ID" value="NZ_BMHI01000001.1"/>
</dbReference>
<sequence length="273" mass="30392">MRKQVKETAAPGSSMGPWELFERRLAAFVSTMLDPWDKLQIYVPMSGDAEPWVIDIAPVRDVIQIDYRWDEVYTTADDPADAVHQLRTVLEGGRFRTPHPQLLTVAAKGTAAAGVGILGLGVRDSVPAVDGDDASALFTRTREQVLGALVAHVRSAYDEEVELDEDDDLPLMVNGVRLWAGVSHGKPAIMLFTRVVDNVHSRRQASVDVNVLNRKELWSRWVVRDHSVWQHLTIPSQIFQPELFDEMLALFVADYRSTQLDLADRLGGQPASG</sequence>
<keyword evidence="3" id="KW-1185">Reference proteome</keyword>
<evidence type="ECO:0000313" key="2">
    <source>
        <dbReference type="EMBL" id="GGB18742.1"/>
    </source>
</evidence>
<accession>A0A916WPZ3</accession>
<evidence type="ECO:0000259" key="1">
    <source>
        <dbReference type="Pfam" id="PF22551"/>
    </source>
</evidence>
<name>A0A916WPZ3_9MICO</name>
<dbReference type="Proteomes" id="UP000636793">
    <property type="component" value="Unassembled WGS sequence"/>
</dbReference>
<comment type="caution">
    <text evidence="2">The sequence shown here is derived from an EMBL/GenBank/DDBJ whole genome shotgun (WGS) entry which is preliminary data.</text>
</comment>
<reference evidence="2" key="1">
    <citation type="journal article" date="2014" name="Int. J. Syst. Evol. Microbiol.">
        <title>Complete genome sequence of Corynebacterium casei LMG S-19264T (=DSM 44701T), isolated from a smear-ripened cheese.</title>
        <authorList>
            <consortium name="US DOE Joint Genome Institute (JGI-PGF)"/>
            <person name="Walter F."/>
            <person name="Albersmeier A."/>
            <person name="Kalinowski J."/>
            <person name="Ruckert C."/>
        </authorList>
    </citation>
    <scope>NUCLEOTIDE SEQUENCE</scope>
    <source>
        <strain evidence="2">CGMCC 1.15085</strain>
    </source>
</reference>
<gene>
    <name evidence="2" type="ORF">GCM10011492_05750</name>
</gene>
<dbReference type="InterPro" id="IPR054343">
    <property type="entry name" value="TY-Chap_M"/>
</dbReference>
<protein>
    <recommendedName>
        <fullName evidence="1">TY-Chap central domain-containing protein</fullName>
    </recommendedName>
</protein>
<feature type="domain" description="TY-Chap central" evidence="1">
    <location>
        <begin position="151"/>
        <end position="271"/>
    </location>
</feature>
<dbReference type="AlphaFoldDB" id="A0A916WPZ3"/>
<evidence type="ECO:0000313" key="3">
    <source>
        <dbReference type="Proteomes" id="UP000636793"/>
    </source>
</evidence>
<reference evidence="2" key="2">
    <citation type="submission" date="2020-09" db="EMBL/GenBank/DDBJ databases">
        <authorList>
            <person name="Sun Q."/>
            <person name="Zhou Y."/>
        </authorList>
    </citation>
    <scope>NUCLEOTIDE SEQUENCE</scope>
    <source>
        <strain evidence="2">CGMCC 1.15085</strain>
    </source>
</reference>
<dbReference type="Pfam" id="PF22551">
    <property type="entry name" value="TY-Chap1"/>
    <property type="match status" value="1"/>
</dbReference>
<organism evidence="2 3">
    <name type="scientific">Flexivirga endophytica</name>
    <dbReference type="NCBI Taxonomy" id="1849103"/>
    <lineage>
        <taxon>Bacteria</taxon>
        <taxon>Bacillati</taxon>
        <taxon>Actinomycetota</taxon>
        <taxon>Actinomycetes</taxon>
        <taxon>Micrococcales</taxon>
        <taxon>Dermacoccaceae</taxon>
        <taxon>Flexivirga</taxon>
    </lineage>
</organism>
<dbReference type="EMBL" id="BMHI01000001">
    <property type="protein sequence ID" value="GGB18742.1"/>
    <property type="molecule type" value="Genomic_DNA"/>
</dbReference>
<proteinExistence type="predicted"/>